<dbReference type="Gene3D" id="2.60.40.10">
    <property type="entry name" value="Immunoglobulins"/>
    <property type="match status" value="2"/>
</dbReference>
<reference evidence="2 3" key="1">
    <citation type="submission" date="2024-09" db="EMBL/GenBank/DDBJ databases">
        <authorList>
            <person name="Sun Q."/>
            <person name="Mori K."/>
        </authorList>
    </citation>
    <scope>NUCLEOTIDE SEQUENCE [LARGE SCALE GENOMIC DNA]</scope>
    <source>
        <strain evidence="2 3">CECT 7955</strain>
    </source>
</reference>
<dbReference type="Proteomes" id="UP001589607">
    <property type="component" value="Unassembled WGS sequence"/>
</dbReference>
<name>A0ABV5GQS3_9FLAO</name>
<protein>
    <submittedName>
        <fullName evidence="2">T9SS type B sorting domain-containing protein</fullName>
    </submittedName>
</protein>
<dbReference type="InterPro" id="IPR035986">
    <property type="entry name" value="PKD_dom_sf"/>
</dbReference>
<dbReference type="InterPro" id="IPR013783">
    <property type="entry name" value="Ig-like_fold"/>
</dbReference>
<dbReference type="Pfam" id="PF13585">
    <property type="entry name" value="CHU_C"/>
    <property type="match status" value="1"/>
</dbReference>
<dbReference type="RefSeq" id="WP_236458219.1">
    <property type="nucleotide sequence ID" value="NZ_CBCSGE010000009.1"/>
</dbReference>
<dbReference type="CDD" id="cd00146">
    <property type="entry name" value="PKD"/>
    <property type="match status" value="1"/>
</dbReference>
<dbReference type="SUPFAM" id="SSF49299">
    <property type="entry name" value="PKD domain"/>
    <property type="match status" value="1"/>
</dbReference>
<accession>A0ABV5GQS3</accession>
<dbReference type="SMART" id="SM00089">
    <property type="entry name" value="PKD"/>
    <property type="match status" value="2"/>
</dbReference>
<dbReference type="InterPro" id="IPR026341">
    <property type="entry name" value="T9SS_type_B"/>
</dbReference>
<dbReference type="InterPro" id="IPR022409">
    <property type="entry name" value="PKD/Chitinase_dom"/>
</dbReference>
<keyword evidence="3" id="KW-1185">Reference proteome</keyword>
<dbReference type="Pfam" id="PF18911">
    <property type="entry name" value="PKD_4"/>
    <property type="match status" value="1"/>
</dbReference>
<feature type="domain" description="PKD" evidence="1">
    <location>
        <begin position="387"/>
        <end position="448"/>
    </location>
</feature>
<proteinExistence type="predicted"/>
<gene>
    <name evidence="2" type="ORF">ACFFVF_14415</name>
</gene>
<evidence type="ECO:0000313" key="3">
    <source>
        <dbReference type="Proteomes" id="UP001589607"/>
    </source>
</evidence>
<dbReference type="SUPFAM" id="SSF75011">
    <property type="entry name" value="3-carboxy-cis,cis-mucoante lactonizing enzyme"/>
    <property type="match status" value="1"/>
</dbReference>
<evidence type="ECO:0000313" key="2">
    <source>
        <dbReference type="EMBL" id="MFB9097712.1"/>
    </source>
</evidence>
<dbReference type="PROSITE" id="PS50093">
    <property type="entry name" value="PKD"/>
    <property type="match status" value="1"/>
</dbReference>
<organism evidence="2 3">
    <name type="scientific">Flavobacterium jumunjinense</name>
    <dbReference type="NCBI Taxonomy" id="998845"/>
    <lineage>
        <taxon>Bacteria</taxon>
        <taxon>Pseudomonadati</taxon>
        <taxon>Bacteroidota</taxon>
        <taxon>Flavobacteriia</taxon>
        <taxon>Flavobacteriales</taxon>
        <taxon>Flavobacteriaceae</taxon>
        <taxon>Flavobacterium</taxon>
    </lineage>
</organism>
<comment type="caution">
    <text evidence="2">The sequence shown here is derived from an EMBL/GenBank/DDBJ whole genome shotgun (WGS) entry which is preliminary data.</text>
</comment>
<dbReference type="NCBIfam" id="TIGR04131">
    <property type="entry name" value="Bac_Flav_CTERM"/>
    <property type="match status" value="1"/>
</dbReference>
<dbReference type="InterPro" id="IPR000601">
    <property type="entry name" value="PKD_dom"/>
</dbReference>
<sequence>MNKLIYFAIFLSTLAFSQQEASVWYFGQNAGIKFESNGTITTLTDGQLSTLEGCATLADSNGNLLLYTDGITVWNRYHGIMPNGTGLMGDPSSTQSATIVPMPGSVTLFYVFTLDAFAGGNGFRYSIVDMTLDGGNGAVITKNVLIYTPSCEKLSIVKHANDTDYWLVTHGWNNNKFYSYLLTNSGLSAAPILTSIGVNVSAINTDNAIGYMRISPNGSKLALNHYYDGILQLFDFNTSTGILSNANTIYSAPIGSFLYGLEFSPNSEVLYFTEEVPSTIVYQCDLTASNIPSTVLPVYSGSNPLAMALQLGPDSKIYIGQLTSNKLGVINNPNTLNAGCNLQMNSIDLGSRYCFRGLPPFISSFFFTPAIQFDNSCVGDNTQFQFNSSQPVLSALWDFGDGTTSTDISPIHSYVITGDYTVSVQVTTALGSGSNTRDITISAVPTATQPTNLLACDDNNDGFYTFDLTQNTTAILNGQLPTEFGVRYYANATDYTNKTIITTPTSYQNLVAYQAQTIVAEVYNLVNNNCNAITTFDIQVFETPTPLTIVPAIRQCDDTSFGTNNDNRILFDLIQNESAILNGQSATAFTVNYYTDASYTNLIVNPNNFVNTNAVETIYVQVSNNLNTNCIGTTSFEIEVYANPVINSPVTLKQCDDDNDGFSAFNLTEAENLIVGNTTGLTIAYFESFVDAQNNNNPITNATAYTNQTVSTDVVYVRLTNATSCYSISQLNLVVSTTQISNSIQETFTVCDDMASGSNADGIATFDFSSVNAQILAQYPSGQLLDITYYPNIADALAEQNAIVDISNYTNIGYPNTQDIYVRVDSQLNNDCLGLGHHITLIVESIPIVQPQSYTHCDDDQDGIYTFDTANLESDLLNGLSNVVVTYSDALGNPILMTNPFVTSSQVLTARVTNTTSTACFYETTITFTVDDLPEAFAIPISLTTVCDDEVNPSLQDGLYAFDTSSFQSAILGTQAGMLVSYYDENGIALSSPLPNPFITRTQNVTVEVINPINTTCAATTTIPFVVLPVPEIELQGDGLVCSDNTTFTLDIDAGLIDTTTQNDYTYQWYLNTTPITNANHYILTVNTEGNYTVTVTNMNNCSRTRTIIVTASDIATIDAIHVTDLSDNNSILVLVSGEGNYEYSLDNNIYQSSNVFANLPAGIYTVYVNDIYGCGIATKEISVLGVPKFFTPNGDGYNDTWNIQGVNEQLNAKTIIYIFDRYGKLLKQISPLGTGWDGFFNDKPLPSSDYWYAITLENGKTVKGHFTLKR</sequence>
<evidence type="ECO:0000259" key="1">
    <source>
        <dbReference type="PROSITE" id="PS50093"/>
    </source>
</evidence>
<dbReference type="EMBL" id="JBHMEY010000061">
    <property type="protein sequence ID" value="MFB9097712.1"/>
    <property type="molecule type" value="Genomic_DNA"/>
</dbReference>